<evidence type="ECO:0000259" key="10">
    <source>
        <dbReference type="PROSITE" id="PS51767"/>
    </source>
</evidence>
<feature type="domain" description="Peptidase A1" evidence="10">
    <location>
        <begin position="130"/>
        <end position="469"/>
    </location>
</feature>
<feature type="active site" evidence="7">
    <location>
        <position position="354"/>
    </location>
</feature>
<dbReference type="EMBL" id="CM026424">
    <property type="protein sequence ID" value="KAG0578922.1"/>
    <property type="molecule type" value="Genomic_DNA"/>
</dbReference>
<dbReference type="PROSITE" id="PS00141">
    <property type="entry name" value="ASP_PROTEASE"/>
    <property type="match status" value="1"/>
</dbReference>
<dbReference type="FunFam" id="2.40.70.10:FF:000016">
    <property type="entry name" value="Probable aspartic protease At2g35615"/>
    <property type="match status" value="1"/>
</dbReference>
<protein>
    <recommendedName>
        <fullName evidence="10">Peptidase A1 domain-containing protein</fullName>
    </recommendedName>
</protein>
<gene>
    <name evidence="11" type="ORF">KC19_4G060100</name>
</gene>
<dbReference type="GO" id="GO:0005576">
    <property type="term" value="C:extracellular region"/>
    <property type="evidence" value="ECO:0007669"/>
    <property type="project" value="TreeGrafter"/>
</dbReference>
<accession>A0A8T0I650</accession>
<dbReference type="InterPro" id="IPR021109">
    <property type="entry name" value="Peptidase_aspartic_dom_sf"/>
</dbReference>
<keyword evidence="5 8" id="KW-0378">Hydrolase</keyword>
<dbReference type="GO" id="GO:0006508">
    <property type="term" value="P:proteolysis"/>
    <property type="evidence" value="ECO:0007669"/>
    <property type="project" value="UniProtKB-KW"/>
</dbReference>
<evidence type="ECO:0000256" key="5">
    <source>
        <dbReference type="ARBA" id="ARBA00022801"/>
    </source>
</evidence>
<dbReference type="InterPro" id="IPR033121">
    <property type="entry name" value="PEPTIDASE_A1"/>
</dbReference>
<evidence type="ECO:0000256" key="6">
    <source>
        <dbReference type="ARBA" id="ARBA00023180"/>
    </source>
</evidence>
<dbReference type="InterPro" id="IPR032799">
    <property type="entry name" value="TAXi_C"/>
</dbReference>
<dbReference type="InterPro" id="IPR034161">
    <property type="entry name" value="Pepsin-like_plant"/>
</dbReference>
<dbReference type="CDD" id="cd05476">
    <property type="entry name" value="pepsin_A_like_plant"/>
    <property type="match status" value="1"/>
</dbReference>
<dbReference type="InterPro" id="IPR051708">
    <property type="entry name" value="Plant_Aspart_Prot_A1"/>
</dbReference>
<feature type="active site" evidence="7">
    <location>
        <position position="148"/>
    </location>
</feature>
<evidence type="ECO:0000256" key="8">
    <source>
        <dbReference type="RuleBase" id="RU000454"/>
    </source>
</evidence>
<sequence>MGQLKLLVGLVVFVLLGSVQHEQVVAADEGVGRNLKYFKSMSFPNQVRGVVGTREVGDLLDKKPSLTVNLMRRDQYEAQADSTGKSQAQRFIEAVQRSNERAAYYTQKLSPSAFGSQEFQSPVKAGNGEYLMTLTLGSPPQTFDVIVDTGSDLNWVQCLPCRVCYQQPGPKFDPSKSSSFQKTSCADNLCNALPVKACAANVCQYQYTYGDQSNTNGDLAFETISFNSGGGDQHVPNFAFGCGTQNLGTFAGAAGLVGLGRGPLSLNSQLSSTFANKFSYCLVSLNSAAASPLTFGSVASAANIQYTPIVENPKHPTYYYVQLNSIEVGGQPLNLAPSVFSIDQATGRGGTIIDSGTTITMLTMPAYNAVLKAYQSFVKYPMVDGSAYGLDMCFNIAGVANPSVPDMVFKFQGADYELLAQNLFVLVDASATTLCFAMGGSQGFSIIGNIQQQNHLVIYDLEAKKIGFAIADC</sequence>
<dbReference type="PANTHER" id="PTHR47967:SF128">
    <property type="entry name" value="ASPARTIC PROTEINASE CDR1-LIKE"/>
    <property type="match status" value="1"/>
</dbReference>
<evidence type="ECO:0000256" key="1">
    <source>
        <dbReference type="ARBA" id="ARBA00007447"/>
    </source>
</evidence>
<dbReference type="Gene3D" id="2.40.70.10">
    <property type="entry name" value="Acid Proteases"/>
    <property type="match status" value="2"/>
</dbReference>
<reference evidence="11" key="1">
    <citation type="submission" date="2020-06" db="EMBL/GenBank/DDBJ databases">
        <title>WGS assembly of Ceratodon purpureus strain R40.</title>
        <authorList>
            <person name="Carey S.B."/>
            <person name="Jenkins J."/>
            <person name="Shu S."/>
            <person name="Lovell J.T."/>
            <person name="Sreedasyam A."/>
            <person name="Maumus F."/>
            <person name="Tiley G.P."/>
            <person name="Fernandez-Pozo N."/>
            <person name="Barry K."/>
            <person name="Chen C."/>
            <person name="Wang M."/>
            <person name="Lipzen A."/>
            <person name="Daum C."/>
            <person name="Saski C.A."/>
            <person name="Payton A.C."/>
            <person name="Mcbreen J.C."/>
            <person name="Conrad R.E."/>
            <person name="Kollar L.M."/>
            <person name="Olsson S."/>
            <person name="Huttunen S."/>
            <person name="Landis J.B."/>
            <person name="Wickett N.J."/>
            <person name="Johnson M.G."/>
            <person name="Rensing S.A."/>
            <person name="Grimwood J."/>
            <person name="Schmutz J."/>
            <person name="Mcdaniel S.F."/>
        </authorList>
    </citation>
    <scope>NUCLEOTIDE SEQUENCE</scope>
    <source>
        <strain evidence="11">R40</strain>
    </source>
</reference>
<evidence type="ECO:0000256" key="2">
    <source>
        <dbReference type="ARBA" id="ARBA00022670"/>
    </source>
</evidence>
<dbReference type="Pfam" id="PF14543">
    <property type="entry name" value="TAXi_N"/>
    <property type="match status" value="1"/>
</dbReference>
<dbReference type="PANTHER" id="PTHR47967">
    <property type="entry name" value="OS07G0603500 PROTEIN-RELATED"/>
    <property type="match status" value="1"/>
</dbReference>
<dbReference type="AlphaFoldDB" id="A0A8T0I650"/>
<keyword evidence="6" id="KW-0325">Glycoprotein</keyword>
<dbReference type="PROSITE" id="PS51767">
    <property type="entry name" value="PEPTIDASE_A1"/>
    <property type="match status" value="1"/>
</dbReference>
<feature type="chain" id="PRO_5035751759" description="Peptidase A1 domain-containing protein" evidence="9">
    <location>
        <begin position="22"/>
        <end position="473"/>
    </location>
</feature>
<dbReference type="InterPro" id="IPR032861">
    <property type="entry name" value="TAXi_N"/>
</dbReference>
<evidence type="ECO:0000313" key="12">
    <source>
        <dbReference type="Proteomes" id="UP000822688"/>
    </source>
</evidence>
<dbReference type="PRINTS" id="PR00792">
    <property type="entry name" value="PEPSIN"/>
</dbReference>
<dbReference type="Proteomes" id="UP000822688">
    <property type="component" value="Chromosome 4"/>
</dbReference>
<dbReference type="OrthoDB" id="2747330at2759"/>
<dbReference type="InterPro" id="IPR001461">
    <property type="entry name" value="Aspartic_peptidase_A1"/>
</dbReference>
<dbReference type="SUPFAM" id="SSF50630">
    <property type="entry name" value="Acid proteases"/>
    <property type="match status" value="1"/>
</dbReference>
<keyword evidence="2 8" id="KW-0645">Protease</keyword>
<evidence type="ECO:0000256" key="3">
    <source>
        <dbReference type="ARBA" id="ARBA00022729"/>
    </source>
</evidence>
<dbReference type="GO" id="GO:0004190">
    <property type="term" value="F:aspartic-type endopeptidase activity"/>
    <property type="evidence" value="ECO:0007669"/>
    <property type="project" value="UniProtKB-KW"/>
</dbReference>
<feature type="signal peptide" evidence="9">
    <location>
        <begin position="1"/>
        <end position="21"/>
    </location>
</feature>
<keyword evidence="12" id="KW-1185">Reference proteome</keyword>
<dbReference type="Pfam" id="PF14541">
    <property type="entry name" value="TAXi_C"/>
    <property type="match status" value="1"/>
</dbReference>
<organism evidence="11 12">
    <name type="scientific">Ceratodon purpureus</name>
    <name type="common">Fire moss</name>
    <name type="synonym">Dicranum purpureum</name>
    <dbReference type="NCBI Taxonomy" id="3225"/>
    <lineage>
        <taxon>Eukaryota</taxon>
        <taxon>Viridiplantae</taxon>
        <taxon>Streptophyta</taxon>
        <taxon>Embryophyta</taxon>
        <taxon>Bryophyta</taxon>
        <taxon>Bryophytina</taxon>
        <taxon>Bryopsida</taxon>
        <taxon>Dicranidae</taxon>
        <taxon>Pseudoditrichales</taxon>
        <taxon>Ditrichaceae</taxon>
        <taxon>Ceratodon</taxon>
    </lineage>
</organism>
<evidence type="ECO:0000256" key="7">
    <source>
        <dbReference type="PIRSR" id="PIRSR601461-1"/>
    </source>
</evidence>
<name>A0A8T0I650_CERPU</name>
<dbReference type="InterPro" id="IPR001969">
    <property type="entry name" value="Aspartic_peptidase_AS"/>
</dbReference>
<keyword evidence="4 8" id="KW-0064">Aspartyl protease</keyword>
<keyword evidence="3 9" id="KW-0732">Signal</keyword>
<comment type="caution">
    <text evidence="11">The sequence shown here is derived from an EMBL/GenBank/DDBJ whole genome shotgun (WGS) entry which is preliminary data.</text>
</comment>
<evidence type="ECO:0000256" key="4">
    <source>
        <dbReference type="ARBA" id="ARBA00022750"/>
    </source>
</evidence>
<evidence type="ECO:0000313" key="11">
    <source>
        <dbReference type="EMBL" id="KAG0578922.1"/>
    </source>
</evidence>
<proteinExistence type="inferred from homology"/>
<evidence type="ECO:0000256" key="9">
    <source>
        <dbReference type="SAM" id="SignalP"/>
    </source>
</evidence>
<dbReference type="FunFam" id="2.40.70.10:FF:000034">
    <property type="entry name" value="Aspartyl protease family protein"/>
    <property type="match status" value="1"/>
</dbReference>
<comment type="similarity">
    <text evidence="1 8">Belongs to the peptidase A1 family.</text>
</comment>